<accession>A0AA40FU74</accession>
<reference evidence="2" key="1">
    <citation type="submission" date="2021-10" db="EMBL/GenBank/DDBJ databases">
        <title>Melipona bicolor Genome sequencing and assembly.</title>
        <authorList>
            <person name="Araujo N.S."/>
            <person name="Arias M.C."/>
        </authorList>
    </citation>
    <scope>NUCLEOTIDE SEQUENCE</scope>
    <source>
        <strain evidence="2">USP_2M_L1-L4_2017</strain>
        <tissue evidence="2">Whole body</tissue>
    </source>
</reference>
<sequence length="188" mass="21131">MRARSRTRAATPLRVTCTPPIRARLPPLLCLAELPDIFIFVSNMCGVSGPNASPKGPGSSTRAHFSHVGPTSFHEGLLCVPLPQPHPEATISYDAIAPHRFYRMDILGEHEDMFLEDNIEDESLAVLPRECSNFSTYAPKARSSIIDNGLIRILLPFLLCTVAMTVLRINKLRMHVCHEPEEEFFWFF</sequence>
<keyword evidence="1" id="KW-1133">Transmembrane helix</keyword>
<organism evidence="2 3">
    <name type="scientific">Melipona bicolor</name>
    <dbReference type="NCBI Taxonomy" id="60889"/>
    <lineage>
        <taxon>Eukaryota</taxon>
        <taxon>Metazoa</taxon>
        <taxon>Ecdysozoa</taxon>
        <taxon>Arthropoda</taxon>
        <taxon>Hexapoda</taxon>
        <taxon>Insecta</taxon>
        <taxon>Pterygota</taxon>
        <taxon>Neoptera</taxon>
        <taxon>Endopterygota</taxon>
        <taxon>Hymenoptera</taxon>
        <taxon>Apocrita</taxon>
        <taxon>Aculeata</taxon>
        <taxon>Apoidea</taxon>
        <taxon>Anthophila</taxon>
        <taxon>Apidae</taxon>
        <taxon>Melipona</taxon>
    </lineage>
</organism>
<dbReference type="AlphaFoldDB" id="A0AA40FU74"/>
<evidence type="ECO:0000313" key="2">
    <source>
        <dbReference type="EMBL" id="KAK1125407.1"/>
    </source>
</evidence>
<dbReference type="Proteomes" id="UP001177670">
    <property type="component" value="Unassembled WGS sequence"/>
</dbReference>
<comment type="caution">
    <text evidence="2">The sequence shown here is derived from an EMBL/GenBank/DDBJ whole genome shotgun (WGS) entry which is preliminary data.</text>
</comment>
<keyword evidence="1" id="KW-0812">Transmembrane</keyword>
<keyword evidence="3" id="KW-1185">Reference proteome</keyword>
<keyword evidence="1" id="KW-0472">Membrane</keyword>
<feature type="transmembrane region" description="Helical" evidence="1">
    <location>
        <begin position="150"/>
        <end position="169"/>
    </location>
</feature>
<name>A0AA40FU74_9HYME</name>
<protein>
    <submittedName>
        <fullName evidence="2">Uncharacterized protein</fullName>
    </submittedName>
</protein>
<evidence type="ECO:0000313" key="3">
    <source>
        <dbReference type="Proteomes" id="UP001177670"/>
    </source>
</evidence>
<evidence type="ECO:0000256" key="1">
    <source>
        <dbReference type="SAM" id="Phobius"/>
    </source>
</evidence>
<gene>
    <name evidence="2" type="ORF">K0M31_005775</name>
</gene>
<dbReference type="EMBL" id="JAHYIQ010000016">
    <property type="protein sequence ID" value="KAK1125407.1"/>
    <property type="molecule type" value="Genomic_DNA"/>
</dbReference>
<proteinExistence type="predicted"/>